<dbReference type="EMBL" id="KK789103">
    <property type="protein sequence ID" value="KDO37995.1"/>
    <property type="molecule type" value="Genomic_DNA"/>
</dbReference>
<dbReference type="AlphaFoldDB" id="A0A067D8V5"/>
<proteinExistence type="predicted"/>
<keyword evidence="2" id="KW-1185">Reference proteome</keyword>
<protein>
    <submittedName>
        <fullName evidence="1">Uncharacterized protein</fullName>
    </submittedName>
</protein>
<evidence type="ECO:0000313" key="2">
    <source>
        <dbReference type="Proteomes" id="UP000027120"/>
    </source>
</evidence>
<organism evidence="1 2">
    <name type="scientific">Citrus sinensis</name>
    <name type="common">Sweet orange</name>
    <name type="synonym">Citrus aurantium var. sinensis</name>
    <dbReference type="NCBI Taxonomy" id="2711"/>
    <lineage>
        <taxon>Eukaryota</taxon>
        <taxon>Viridiplantae</taxon>
        <taxon>Streptophyta</taxon>
        <taxon>Embryophyta</taxon>
        <taxon>Tracheophyta</taxon>
        <taxon>Spermatophyta</taxon>
        <taxon>Magnoliopsida</taxon>
        <taxon>eudicotyledons</taxon>
        <taxon>Gunneridae</taxon>
        <taxon>Pentapetalae</taxon>
        <taxon>rosids</taxon>
        <taxon>malvids</taxon>
        <taxon>Sapindales</taxon>
        <taxon>Rutaceae</taxon>
        <taxon>Aurantioideae</taxon>
        <taxon>Citrus</taxon>
    </lineage>
</organism>
<sequence>MIPARSFTSSFFFAYVLRLRLHRKYLDLVGVNSTWLCSRFKLRIVHFPLSPKPAPNLALQPVFALKIDCRNRQ</sequence>
<name>A0A067D8V5_CITSI</name>
<reference evidence="1 2" key="1">
    <citation type="submission" date="2014-04" db="EMBL/GenBank/DDBJ databases">
        <authorList>
            <consortium name="International Citrus Genome Consortium"/>
            <person name="Gmitter F."/>
            <person name="Chen C."/>
            <person name="Farmerie W."/>
            <person name="Harkins T."/>
            <person name="Desany B."/>
            <person name="Mohiuddin M."/>
            <person name="Kodira C."/>
            <person name="Borodovsky M."/>
            <person name="Lomsadze A."/>
            <person name="Burns P."/>
            <person name="Jenkins J."/>
            <person name="Prochnik S."/>
            <person name="Shu S."/>
            <person name="Chapman J."/>
            <person name="Pitluck S."/>
            <person name="Schmutz J."/>
            <person name="Rokhsar D."/>
        </authorList>
    </citation>
    <scope>NUCLEOTIDE SEQUENCE</scope>
</reference>
<accession>A0A067D8V5</accession>
<evidence type="ECO:0000313" key="1">
    <source>
        <dbReference type="EMBL" id="KDO37995.1"/>
    </source>
</evidence>
<gene>
    <name evidence="1" type="ORF">CISIN_1g035085mg</name>
</gene>
<dbReference type="Proteomes" id="UP000027120">
    <property type="component" value="Unassembled WGS sequence"/>
</dbReference>